<feature type="region of interest" description="Disordered" evidence="1">
    <location>
        <begin position="1"/>
        <end position="92"/>
    </location>
</feature>
<feature type="non-terminal residue" evidence="2">
    <location>
        <position position="92"/>
    </location>
</feature>
<name>R0JWT3_ANAPL</name>
<evidence type="ECO:0000313" key="2">
    <source>
        <dbReference type="EMBL" id="EOB02016.1"/>
    </source>
</evidence>
<gene>
    <name evidence="2" type="ORF">Anapl_00976</name>
</gene>
<evidence type="ECO:0000256" key="1">
    <source>
        <dbReference type="SAM" id="MobiDB-lite"/>
    </source>
</evidence>
<proteinExistence type="predicted"/>
<dbReference type="AlphaFoldDB" id="R0JWT3"/>
<dbReference type="Proteomes" id="UP000296049">
    <property type="component" value="Unassembled WGS sequence"/>
</dbReference>
<accession>R0JWT3</accession>
<sequence>SRRSQRNLLSHQRPYDSSPYGNNREPDGRRENYSPAIPMASMRHGSEYRESFPRADVQSRSPYGKFHDNRSFEPEPEWAYSPPSPFHLLDGP</sequence>
<organism evidence="2 3">
    <name type="scientific">Anas platyrhynchos</name>
    <name type="common">Mallard</name>
    <name type="synonym">Anas boschas</name>
    <dbReference type="NCBI Taxonomy" id="8839"/>
    <lineage>
        <taxon>Eukaryota</taxon>
        <taxon>Metazoa</taxon>
        <taxon>Chordata</taxon>
        <taxon>Craniata</taxon>
        <taxon>Vertebrata</taxon>
        <taxon>Euteleostomi</taxon>
        <taxon>Archelosauria</taxon>
        <taxon>Archosauria</taxon>
        <taxon>Dinosauria</taxon>
        <taxon>Saurischia</taxon>
        <taxon>Theropoda</taxon>
        <taxon>Coelurosauria</taxon>
        <taxon>Aves</taxon>
        <taxon>Neognathae</taxon>
        <taxon>Galloanserae</taxon>
        <taxon>Anseriformes</taxon>
        <taxon>Anatidae</taxon>
        <taxon>Anatinae</taxon>
        <taxon>Anas</taxon>
    </lineage>
</organism>
<feature type="compositionally biased region" description="Basic and acidic residues" evidence="1">
    <location>
        <begin position="44"/>
        <end position="53"/>
    </location>
</feature>
<keyword evidence="3" id="KW-1185">Reference proteome</keyword>
<feature type="compositionally biased region" description="Polar residues" evidence="1">
    <location>
        <begin position="1"/>
        <end position="10"/>
    </location>
</feature>
<feature type="non-terminal residue" evidence="2">
    <location>
        <position position="1"/>
    </location>
</feature>
<protein>
    <submittedName>
        <fullName evidence="2">Uncharacterized protein</fullName>
    </submittedName>
</protein>
<dbReference type="EMBL" id="KB743005">
    <property type="protein sequence ID" value="EOB02016.1"/>
    <property type="molecule type" value="Genomic_DNA"/>
</dbReference>
<evidence type="ECO:0000313" key="3">
    <source>
        <dbReference type="Proteomes" id="UP000296049"/>
    </source>
</evidence>
<reference evidence="3" key="1">
    <citation type="journal article" date="2013" name="Nat. Genet.">
        <title>The duck genome and transcriptome provide insight into an avian influenza virus reservoir species.</title>
        <authorList>
            <person name="Huang Y."/>
            <person name="Li Y."/>
            <person name="Burt D.W."/>
            <person name="Chen H."/>
            <person name="Zhang Y."/>
            <person name="Qian W."/>
            <person name="Kim H."/>
            <person name="Gan S."/>
            <person name="Zhao Y."/>
            <person name="Li J."/>
            <person name="Yi K."/>
            <person name="Feng H."/>
            <person name="Zhu P."/>
            <person name="Li B."/>
            <person name="Liu Q."/>
            <person name="Fairley S."/>
            <person name="Magor K.E."/>
            <person name="Du Z."/>
            <person name="Hu X."/>
            <person name="Goodman L."/>
            <person name="Tafer H."/>
            <person name="Vignal A."/>
            <person name="Lee T."/>
            <person name="Kim K.W."/>
            <person name="Sheng Z."/>
            <person name="An Y."/>
            <person name="Searle S."/>
            <person name="Herrero J."/>
            <person name="Groenen M.A."/>
            <person name="Crooijmans R.P."/>
            <person name="Faraut T."/>
            <person name="Cai Q."/>
            <person name="Webster R.G."/>
            <person name="Aldridge J.R."/>
            <person name="Warren W.C."/>
            <person name="Bartschat S."/>
            <person name="Kehr S."/>
            <person name="Marz M."/>
            <person name="Stadler P.F."/>
            <person name="Smith J."/>
            <person name="Kraus R.H."/>
            <person name="Zhao Y."/>
            <person name="Ren L."/>
            <person name="Fei J."/>
            <person name="Morisson M."/>
            <person name="Kaiser P."/>
            <person name="Griffin D.K."/>
            <person name="Rao M."/>
            <person name="Pitel F."/>
            <person name="Wang J."/>
            <person name="Li N."/>
        </authorList>
    </citation>
    <scope>NUCLEOTIDE SEQUENCE [LARGE SCALE GENOMIC DNA]</scope>
</reference>